<dbReference type="PANTHER" id="PTHR15691:SF6">
    <property type="entry name" value="WASH COMPLEX SUBUNIT 5"/>
    <property type="match status" value="1"/>
</dbReference>
<dbReference type="PANTHER" id="PTHR15691">
    <property type="entry name" value="WASH COMPLEX SUBUNIT 5"/>
    <property type="match status" value="1"/>
</dbReference>
<proteinExistence type="inferred from homology"/>
<dbReference type="AlphaFoldDB" id="A0ABD3FJ94"/>
<dbReference type="Proteomes" id="UP001632037">
    <property type="component" value="Unassembled WGS sequence"/>
</dbReference>
<keyword evidence="3" id="KW-1185">Reference proteome</keyword>
<protein>
    <recommendedName>
        <fullName evidence="4">ELMO domain-containing protein</fullName>
    </recommendedName>
</protein>
<evidence type="ECO:0000313" key="3">
    <source>
        <dbReference type="Proteomes" id="UP001632037"/>
    </source>
</evidence>
<name>A0ABD3FJ94_9STRA</name>
<organism evidence="2 3">
    <name type="scientific">Phytophthora oleae</name>
    <dbReference type="NCBI Taxonomy" id="2107226"/>
    <lineage>
        <taxon>Eukaryota</taxon>
        <taxon>Sar</taxon>
        <taxon>Stramenopiles</taxon>
        <taxon>Oomycota</taxon>
        <taxon>Peronosporomycetes</taxon>
        <taxon>Peronosporales</taxon>
        <taxon>Peronosporaceae</taxon>
        <taxon>Phytophthora</taxon>
    </lineage>
</organism>
<sequence length="223" mass="25006">MRCTWQCQAWPLRVTCATSERSGRQLMRSGHGDANLLATTLDTLNISLLNDIRAHYRDPKNKPYPGSDGNPVLVELNKYLENTGANDPFQKIYVTVAEPMEGLAAMLMLFVVAYMPKLQYDRNFGALSRVGKNPIDGEPLLVGILTIFKQFHPSYTEKFLAYMGQFVRTKVNDIFAEKAEKKGKTPSLPPHCYCALDFVLLFSALLSARISFSSRSCLSTRAE</sequence>
<comment type="similarity">
    <text evidence="1">Belongs to the strumpellin family.</text>
</comment>
<accession>A0ABD3FJ94</accession>
<dbReference type="EMBL" id="JBIMZQ010000016">
    <property type="protein sequence ID" value="KAL3666501.1"/>
    <property type="molecule type" value="Genomic_DNA"/>
</dbReference>
<dbReference type="InterPro" id="IPR019393">
    <property type="entry name" value="WASH_strumpellin"/>
</dbReference>
<comment type="caution">
    <text evidence="2">The sequence shown here is derived from an EMBL/GenBank/DDBJ whole genome shotgun (WGS) entry which is preliminary data.</text>
</comment>
<dbReference type="Pfam" id="PF10266">
    <property type="entry name" value="Strumpellin"/>
    <property type="match status" value="1"/>
</dbReference>
<evidence type="ECO:0000256" key="1">
    <source>
        <dbReference type="ARBA" id="ARBA00006224"/>
    </source>
</evidence>
<reference evidence="2 3" key="1">
    <citation type="submission" date="2024-09" db="EMBL/GenBank/DDBJ databases">
        <title>Genome sequencing and assembly of Phytophthora oleae, isolate VK10A, causative agent of rot of olive drupes.</title>
        <authorList>
            <person name="Conti Taguali S."/>
            <person name="Riolo M."/>
            <person name="La Spada F."/>
            <person name="Cacciola S.O."/>
            <person name="Dionisio G."/>
        </authorList>
    </citation>
    <scope>NUCLEOTIDE SEQUENCE [LARGE SCALE GENOMIC DNA]</scope>
    <source>
        <strain evidence="2 3">VK10A</strain>
    </source>
</reference>
<evidence type="ECO:0000313" key="2">
    <source>
        <dbReference type="EMBL" id="KAL3666501.1"/>
    </source>
</evidence>
<evidence type="ECO:0008006" key="4">
    <source>
        <dbReference type="Google" id="ProtNLM"/>
    </source>
</evidence>
<gene>
    <name evidence="2" type="ORF">V7S43_008134</name>
</gene>